<evidence type="ECO:0000313" key="1">
    <source>
        <dbReference type="EMBL" id="WRT68370.1"/>
    </source>
</evidence>
<name>A0ABZ1D3A5_9TREE</name>
<organism evidence="1 2">
    <name type="scientific">Kwoniella shivajii</name>
    <dbReference type="NCBI Taxonomy" id="564305"/>
    <lineage>
        <taxon>Eukaryota</taxon>
        <taxon>Fungi</taxon>
        <taxon>Dikarya</taxon>
        <taxon>Basidiomycota</taxon>
        <taxon>Agaricomycotina</taxon>
        <taxon>Tremellomycetes</taxon>
        <taxon>Tremellales</taxon>
        <taxon>Cryptococcaceae</taxon>
        <taxon>Kwoniella</taxon>
    </lineage>
</organism>
<accession>A0ABZ1D3A5</accession>
<reference evidence="1 2" key="1">
    <citation type="submission" date="2024-01" db="EMBL/GenBank/DDBJ databases">
        <title>Comparative genomics of Cryptococcus and Kwoniella reveals pathogenesis evolution and contrasting modes of karyotype evolution via chromosome fusion or intercentromeric recombination.</title>
        <authorList>
            <person name="Coelho M.A."/>
            <person name="David-Palma M."/>
            <person name="Shea T."/>
            <person name="Bowers K."/>
            <person name="McGinley-Smith S."/>
            <person name="Mohammad A.W."/>
            <person name="Gnirke A."/>
            <person name="Yurkov A.M."/>
            <person name="Nowrousian M."/>
            <person name="Sun S."/>
            <person name="Cuomo C.A."/>
            <person name="Heitman J."/>
        </authorList>
    </citation>
    <scope>NUCLEOTIDE SEQUENCE [LARGE SCALE GENOMIC DNA]</scope>
    <source>
        <strain evidence="1">CBS 11374</strain>
    </source>
</reference>
<dbReference type="Proteomes" id="UP001329825">
    <property type="component" value="Chromosome 7"/>
</dbReference>
<keyword evidence="2" id="KW-1185">Reference proteome</keyword>
<dbReference type="EMBL" id="CP141887">
    <property type="protein sequence ID" value="WRT68370.1"/>
    <property type="molecule type" value="Genomic_DNA"/>
</dbReference>
<protein>
    <submittedName>
        <fullName evidence="1">Uncharacterized protein</fullName>
    </submittedName>
</protein>
<evidence type="ECO:0000313" key="2">
    <source>
        <dbReference type="Proteomes" id="UP001329825"/>
    </source>
</evidence>
<dbReference type="GeneID" id="87957477"/>
<gene>
    <name evidence="1" type="ORF">IL334_005346</name>
</gene>
<proteinExistence type="predicted"/>
<dbReference type="RefSeq" id="XP_062793110.1">
    <property type="nucleotide sequence ID" value="XM_062937059.1"/>
</dbReference>
<sequence>MKTMYMNSLSSSGFSEVTAKNATSAGMDKRKSSAAPLAASQGPQLSDVIINKWENSWFLAVLGAIIQTEPNTVSALWKKPHEQKRGDTDSPDFWELPREEATFQLTDYTGNKIEKTGKFKDINKDADYYGDPGYWFLAGLETAALQMEGYMGLDLKHFSWGSPADAFMMLTGKLATVEYIDSEDQLAKWVSKSSSTPVVFGTLDKTTNWKLFNDNRWYTGLGNAKEGRVSYRDIQHNMNKDCSLKDAKKNFWMVAHYDDETI</sequence>